<keyword evidence="5 7" id="KW-0418">Kinase</keyword>
<dbReference type="CDD" id="cd02022">
    <property type="entry name" value="DPCK"/>
    <property type="match status" value="1"/>
</dbReference>
<dbReference type="EMBL" id="CP003346">
    <property type="protein sequence ID" value="AGA78027.1"/>
    <property type="molecule type" value="Genomic_DNA"/>
</dbReference>
<dbReference type="HOGENOM" id="CLU_057180_3_1_10"/>
<comment type="pathway">
    <text evidence="5">Cofactor biosynthesis; coenzyme A biosynthesis; CoA from (R)-pantothenate: step 5/5.</text>
</comment>
<organism evidence="7 8">
    <name type="scientific">Echinicola vietnamensis (strain DSM 17526 / LMG 23754 / KMM 6221)</name>
    <dbReference type="NCBI Taxonomy" id="926556"/>
    <lineage>
        <taxon>Bacteria</taxon>
        <taxon>Pseudomonadati</taxon>
        <taxon>Bacteroidota</taxon>
        <taxon>Cytophagia</taxon>
        <taxon>Cytophagales</taxon>
        <taxon>Cyclobacteriaceae</taxon>
        <taxon>Echinicola</taxon>
    </lineage>
</organism>
<keyword evidence="5" id="KW-0808">Transferase</keyword>
<keyword evidence="2 5" id="KW-0547">Nucleotide-binding</keyword>
<comment type="similarity">
    <text evidence="1 5">Belongs to the CoaE family.</text>
</comment>
<dbReference type="InterPro" id="IPR027417">
    <property type="entry name" value="P-loop_NTPase"/>
</dbReference>
<comment type="subcellular location">
    <subcellularLocation>
        <location evidence="5">Cytoplasm</location>
    </subcellularLocation>
</comment>
<dbReference type="AlphaFoldDB" id="L0FXM2"/>
<reference evidence="8" key="1">
    <citation type="submission" date="2012-02" db="EMBL/GenBank/DDBJ databases">
        <title>The complete genome of Echinicola vietnamensis DSM 17526.</title>
        <authorList>
            <person name="Lucas S."/>
            <person name="Copeland A."/>
            <person name="Lapidus A."/>
            <person name="Glavina del Rio T."/>
            <person name="Dalin E."/>
            <person name="Tice H."/>
            <person name="Bruce D."/>
            <person name="Goodwin L."/>
            <person name="Pitluck S."/>
            <person name="Peters L."/>
            <person name="Ovchinnikova G."/>
            <person name="Teshima H."/>
            <person name="Kyrpides N."/>
            <person name="Mavromatis K."/>
            <person name="Ivanova N."/>
            <person name="Brettin T."/>
            <person name="Detter J.C."/>
            <person name="Han C."/>
            <person name="Larimer F."/>
            <person name="Land M."/>
            <person name="Hauser L."/>
            <person name="Markowitz V."/>
            <person name="Cheng J.-F."/>
            <person name="Hugenholtz P."/>
            <person name="Woyke T."/>
            <person name="Wu D."/>
            <person name="Brambilla E."/>
            <person name="Klenk H.-P."/>
            <person name="Eisen J.A."/>
        </authorList>
    </citation>
    <scope>NUCLEOTIDE SEQUENCE [LARGE SCALE GENOMIC DNA]</scope>
    <source>
        <strain evidence="8">DSM 17526 / LMG 23754 / KMM 6221</strain>
    </source>
</reference>
<dbReference type="KEGG" id="evi:Echvi_1762"/>
<accession>L0FXM2</accession>
<proteinExistence type="inferred from homology"/>
<keyword evidence="3 5" id="KW-0067">ATP-binding</keyword>
<keyword evidence="8" id="KW-1185">Reference proteome</keyword>
<dbReference type="PROSITE" id="PS51219">
    <property type="entry name" value="DPCK"/>
    <property type="match status" value="1"/>
</dbReference>
<dbReference type="PRINTS" id="PR00988">
    <property type="entry name" value="URIDINKINASE"/>
</dbReference>
<dbReference type="Proteomes" id="UP000010796">
    <property type="component" value="Chromosome"/>
</dbReference>
<dbReference type="OrthoDB" id="9812943at2"/>
<dbReference type="RefSeq" id="WP_015265589.1">
    <property type="nucleotide sequence ID" value="NC_019904.1"/>
</dbReference>
<dbReference type="Gene3D" id="3.40.50.300">
    <property type="entry name" value="P-loop containing nucleotide triphosphate hydrolases"/>
    <property type="match status" value="1"/>
</dbReference>
<dbReference type="GO" id="GO:0005524">
    <property type="term" value="F:ATP binding"/>
    <property type="evidence" value="ECO:0007669"/>
    <property type="project" value="UniProtKB-UniRule"/>
</dbReference>
<protein>
    <recommendedName>
        <fullName evidence="5 6">Dephospho-CoA kinase</fullName>
        <ecNumber evidence="5 6">2.7.1.24</ecNumber>
    </recommendedName>
    <alternativeName>
        <fullName evidence="5">Dephosphocoenzyme A kinase</fullName>
    </alternativeName>
</protein>
<dbReference type="PANTHER" id="PTHR10695">
    <property type="entry name" value="DEPHOSPHO-COA KINASE-RELATED"/>
    <property type="match status" value="1"/>
</dbReference>
<evidence type="ECO:0000256" key="2">
    <source>
        <dbReference type="ARBA" id="ARBA00022741"/>
    </source>
</evidence>
<dbReference type="NCBIfam" id="TIGR00152">
    <property type="entry name" value="dephospho-CoA kinase"/>
    <property type="match status" value="1"/>
</dbReference>
<dbReference type="EC" id="2.7.1.24" evidence="5 6"/>
<evidence type="ECO:0000256" key="3">
    <source>
        <dbReference type="ARBA" id="ARBA00022840"/>
    </source>
</evidence>
<dbReference type="GO" id="GO:0015937">
    <property type="term" value="P:coenzyme A biosynthetic process"/>
    <property type="evidence" value="ECO:0007669"/>
    <property type="project" value="UniProtKB-UniRule"/>
</dbReference>
<dbReference type="InterPro" id="IPR001977">
    <property type="entry name" value="Depp_CoAkinase"/>
</dbReference>
<dbReference type="UniPathway" id="UPA00241">
    <property type="reaction ID" value="UER00356"/>
</dbReference>
<feature type="binding site" evidence="5">
    <location>
        <begin position="16"/>
        <end position="21"/>
    </location>
    <ligand>
        <name>ATP</name>
        <dbReference type="ChEBI" id="CHEBI:30616"/>
    </ligand>
</feature>
<dbReference type="HAMAP" id="MF_00376">
    <property type="entry name" value="Dephospho_CoA_kinase"/>
    <property type="match status" value="1"/>
</dbReference>
<dbReference type="eggNOG" id="COG0237">
    <property type="taxonomic scope" value="Bacteria"/>
</dbReference>
<keyword evidence="5" id="KW-0963">Cytoplasm</keyword>
<evidence type="ECO:0000256" key="1">
    <source>
        <dbReference type="ARBA" id="ARBA00009018"/>
    </source>
</evidence>
<dbReference type="GO" id="GO:0005737">
    <property type="term" value="C:cytoplasm"/>
    <property type="evidence" value="ECO:0007669"/>
    <property type="project" value="UniProtKB-SubCell"/>
</dbReference>
<comment type="catalytic activity">
    <reaction evidence="5">
        <text>3'-dephospho-CoA + ATP = ADP + CoA + H(+)</text>
        <dbReference type="Rhea" id="RHEA:18245"/>
        <dbReference type="ChEBI" id="CHEBI:15378"/>
        <dbReference type="ChEBI" id="CHEBI:30616"/>
        <dbReference type="ChEBI" id="CHEBI:57287"/>
        <dbReference type="ChEBI" id="CHEBI:57328"/>
        <dbReference type="ChEBI" id="CHEBI:456216"/>
        <dbReference type="EC" id="2.7.1.24"/>
    </reaction>
</comment>
<name>L0FXM2_ECHVK</name>
<evidence type="ECO:0000256" key="4">
    <source>
        <dbReference type="ARBA" id="ARBA00022993"/>
    </source>
</evidence>
<evidence type="ECO:0000313" key="7">
    <source>
        <dbReference type="EMBL" id="AGA78027.1"/>
    </source>
</evidence>
<evidence type="ECO:0000256" key="6">
    <source>
        <dbReference type="NCBIfam" id="TIGR00152"/>
    </source>
</evidence>
<dbReference type="PATRIC" id="fig|926556.3.peg.1879"/>
<gene>
    <name evidence="5" type="primary">coaE</name>
    <name evidence="7" type="ordered locus">Echvi_1762</name>
</gene>
<keyword evidence="4 5" id="KW-0173">Coenzyme A biosynthesis</keyword>
<evidence type="ECO:0000313" key="8">
    <source>
        <dbReference type="Proteomes" id="UP000010796"/>
    </source>
</evidence>
<dbReference type="PANTHER" id="PTHR10695:SF46">
    <property type="entry name" value="BIFUNCTIONAL COENZYME A SYNTHASE-RELATED"/>
    <property type="match status" value="1"/>
</dbReference>
<dbReference type="GO" id="GO:0004140">
    <property type="term" value="F:dephospho-CoA kinase activity"/>
    <property type="evidence" value="ECO:0007669"/>
    <property type="project" value="UniProtKB-UniRule"/>
</dbReference>
<comment type="function">
    <text evidence="5">Catalyzes the phosphorylation of the 3'-hydroxyl group of dephosphocoenzyme A to form coenzyme A.</text>
</comment>
<dbReference type="STRING" id="926556.Echvi_1762"/>
<dbReference type="Pfam" id="PF01121">
    <property type="entry name" value="CoaE"/>
    <property type="match status" value="1"/>
</dbReference>
<evidence type="ECO:0000256" key="5">
    <source>
        <dbReference type="HAMAP-Rule" id="MF_00376"/>
    </source>
</evidence>
<sequence>MQNHKPLLVGITGGIGAGKTTAAKIFQTLGIPVYYADDRAKWLMANSPSLKEQIAAQFGKEAYHEDGTLNRPFLAGKVFSDPEQTKRINGLVHPAVKDDFEAWAARQDAPYVLKEAALLFETGSYQDLDHVIHVFAPVDLRISRVLSRDAHRSREQVLAIMERQWSDTQKNKQADFTISNKENQMLIPQVMKVHKALSEKA</sequence>
<dbReference type="SUPFAM" id="SSF52540">
    <property type="entry name" value="P-loop containing nucleoside triphosphate hydrolases"/>
    <property type="match status" value="1"/>
</dbReference>